<dbReference type="Pfam" id="PF00196">
    <property type="entry name" value="GerE"/>
    <property type="match status" value="1"/>
</dbReference>
<dbReference type="SMART" id="SM00421">
    <property type="entry name" value="HTH_LUXR"/>
    <property type="match status" value="1"/>
</dbReference>
<dbReference type="KEGG" id="tdu:QJT80_06660"/>
<gene>
    <name evidence="6" type="ORF">QJT80_06660</name>
</gene>
<organism evidence="6">
    <name type="scientific">Candidatus Thiocaldithrix dubininis</name>
    <dbReference type="NCBI Taxonomy" id="3080823"/>
    <lineage>
        <taxon>Bacteria</taxon>
        <taxon>Pseudomonadati</taxon>
        <taxon>Pseudomonadota</taxon>
        <taxon>Gammaproteobacteria</taxon>
        <taxon>Thiotrichales</taxon>
        <taxon>Thiotrichaceae</taxon>
        <taxon>Candidatus Thiocaldithrix</taxon>
    </lineage>
</organism>
<sequence length="210" mass="23891">MRILLADDHDLFREGFALVIQTLFPQIQVIEQVASWQTLRVAAQQQVWDLIILDLCMPSDQRWDVELEQLCVIQQGTTKQILNICVVTSSTSARDMQLSFQLGVRGYFSKISDLQEVKTALHKVLAGQVYMPSSVWGISEKTNGQILVTERQKQVLNLLALGKSNKQIAQQLGVSESTIKRHVYNMYKIMSVNNRVEAIDYARQRGLILN</sequence>
<dbReference type="PANTHER" id="PTHR45566:SF1">
    <property type="entry name" value="HTH-TYPE TRANSCRIPTIONAL REGULATOR YHJB-RELATED"/>
    <property type="match status" value="1"/>
</dbReference>
<dbReference type="InterPro" id="IPR051015">
    <property type="entry name" value="EvgA-like"/>
</dbReference>
<dbReference type="Gene3D" id="1.10.10.10">
    <property type="entry name" value="Winged helix-like DNA-binding domain superfamily/Winged helix DNA-binding domain"/>
    <property type="match status" value="1"/>
</dbReference>
<dbReference type="InterPro" id="IPR011006">
    <property type="entry name" value="CheY-like_superfamily"/>
</dbReference>
<dbReference type="InterPro" id="IPR036388">
    <property type="entry name" value="WH-like_DNA-bd_sf"/>
</dbReference>
<keyword evidence="1 3" id="KW-0597">Phosphoprotein</keyword>
<dbReference type="InterPro" id="IPR001789">
    <property type="entry name" value="Sig_transdc_resp-reg_receiver"/>
</dbReference>
<evidence type="ECO:0000313" key="6">
    <source>
        <dbReference type="EMBL" id="WGZ92158.1"/>
    </source>
</evidence>
<reference evidence="6" key="1">
    <citation type="journal article" date="2023" name="Int. J. Mol. Sci.">
        <title>Metagenomics Revealed a New Genus 'Candidatus Thiocaldithrix dubininis' gen. nov., sp. nov. and a New Species 'Candidatus Thiothrix putei' sp. nov. in the Family Thiotrichaceae, Some Members of Which Have Traits of Both Na+- and H+-Motive Energetics.</title>
        <authorList>
            <person name="Ravin N.V."/>
            <person name="Muntyan M.S."/>
            <person name="Smolyakov D.D."/>
            <person name="Rudenko T.S."/>
            <person name="Beletsky A.V."/>
            <person name="Mardanov A.V."/>
            <person name="Grabovich M.Y."/>
        </authorList>
    </citation>
    <scope>NUCLEOTIDE SEQUENCE</scope>
    <source>
        <strain evidence="6">GKL-01</strain>
    </source>
</reference>
<dbReference type="CDD" id="cd17535">
    <property type="entry name" value="REC_NarL-like"/>
    <property type="match status" value="1"/>
</dbReference>
<protein>
    <submittedName>
        <fullName evidence="6">Response regulator transcription factor</fullName>
    </submittedName>
</protein>
<dbReference type="PANTHER" id="PTHR45566">
    <property type="entry name" value="HTH-TYPE TRANSCRIPTIONAL REGULATOR YHJB-RELATED"/>
    <property type="match status" value="1"/>
</dbReference>
<name>A0AA95H9X9_9GAMM</name>
<dbReference type="PROSITE" id="PS50110">
    <property type="entry name" value="RESPONSE_REGULATORY"/>
    <property type="match status" value="1"/>
</dbReference>
<evidence type="ECO:0000256" key="2">
    <source>
        <dbReference type="ARBA" id="ARBA00023125"/>
    </source>
</evidence>
<feature type="modified residue" description="4-aspartylphosphate" evidence="3">
    <location>
        <position position="54"/>
    </location>
</feature>
<dbReference type="GO" id="GO:0006355">
    <property type="term" value="P:regulation of DNA-templated transcription"/>
    <property type="evidence" value="ECO:0007669"/>
    <property type="project" value="InterPro"/>
</dbReference>
<dbReference type="InterPro" id="IPR058245">
    <property type="entry name" value="NreC/VraR/RcsB-like_REC"/>
</dbReference>
<evidence type="ECO:0000259" key="4">
    <source>
        <dbReference type="PROSITE" id="PS50043"/>
    </source>
</evidence>
<dbReference type="GO" id="GO:0003677">
    <property type="term" value="F:DNA binding"/>
    <property type="evidence" value="ECO:0007669"/>
    <property type="project" value="UniProtKB-KW"/>
</dbReference>
<feature type="domain" description="HTH luxR-type" evidence="4">
    <location>
        <begin position="141"/>
        <end position="206"/>
    </location>
</feature>
<dbReference type="PRINTS" id="PR00038">
    <property type="entry name" value="HTHLUXR"/>
</dbReference>
<proteinExistence type="predicted"/>
<evidence type="ECO:0000256" key="3">
    <source>
        <dbReference type="PROSITE-ProRule" id="PRU00169"/>
    </source>
</evidence>
<reference evidence="6" key="2">
    <citation type="submission" date="2023-04" db="EMBL/GenBank/DDBJ databases">
        <authorList>
            <person name="Beletskiy A.V."/>
            <person name="Mardanov A.V."/>
            <person name="Ravin N.V."/>
        </authorList>
    </citation>
    <scope>NUCLEOTIDE SEQUENCE</scope>
    <source>
        <strain evidence="6">GKL-01</strain>
    </source>
</reference>
<dbReference type="GO" id="GO:0000160">
    <property type="term" value="P:phosphorelay signal transduction system"/>
    <property type="evidence" value="ECO:0007669"/>
    <property type="project" value="InterPro"/>
</dbReference>
<dbReference type="SUPFAM" id="SSF46894">
    <property type="entry name" value="C-terminal effector domain of the bipartite response regulators"/>
    <property type="match status" value="1"/>
</dbReference>
<keyword evidence="2" id="KW-0238">DNA-binding</keyword>
<dbReference type="InterPro" id="IPR016032">
    <property type="entry name" value="Sig_transdc_resp-reg_C-effctor"/>
</dbReference>
<dbReference type="AlphaFoldDB" id="A0AA95H9X9"/>
<dbReference type="SMART" id="SM00448">
    <property type="entry name" value="REC"/>
    <property type="match status" value="1"/>
</dbReference>
<dbReference type="InterPro" id="IPR000792">
    <property type="entry name" value="Tscrpt_reg_LuxR_C"/>
</dbReference>
<feature type="domain" description="Response regulatory" evidence="5">
    <location>
        <begin position="2"/>
        <end position="125"/>
    </location>
</feature>
<dbReference type="CDD" id="cd06170">
    <property type="entry name" value="LuxR_C_like"/>
    <property type="match status" value="1"/>
</dbReference>
<dbReference type="SUPFAM" id="SSF52172">
    <property type="entry name" value="CheY-like"/>
    <property type="match status" value="1"/>
</dbReference>
<accession>A0AA95H9X9</accession>
<evidence type="ECO:0000259" key="5">
    <source>
        <dbReference type="PROSITE" id="PS50110"/>
    </source>
</evidence>
<dbReference type="EMBL" id="CP124755">
    <property type="protein sequence ID" value="WGZ92158.1"/>
    <property type="molecule type" value="Genomic_DNA"/>
</dbReference>
<evidence type="ECO:0000256" key="1">
    <source>
        <dbReference type="ARBA" id="ARBA00022553"/>
    </source>
</evidence>
<dbReference type="Gene3D" id="3.40.50.2300">
    <property type="match status" value="1"/>
</dbReference>
<dbReference type="Proteomes" id="UP001300672">
    <property type="component" value="Chromosome"/>
</dbReference>
<dbReference type="PROSITE" id="PS50043">
    <property type="entry name" value="HTH_LUXR_2"/>
    <property type="match status" value="1"/>
</dbReference>
<dbReference type="Pfam" id="PF00072">
    <property type="entry name" value="Response_reg"/>
    <property type="match status" value="1"/>
</dbReference>